<keyword evidence="2" id="KW-0472">Membrane</keyword>
<comment type="caution">
    <text evidence="3">The sequence shown here is derived from an EMBL/GenBank/DDBJ whole genome shotgun (WGS) entry which is preliminary data.</text>
</comment>
<evidence type="ECO:0000256" key="2">
    <source>
        <dbReference type="SAM" id="Phobius"/>
    </source>
</evidence>
<dbReference type="RefSeq" id="WP_135981659.1">
    <property type="nucleotide sequence ID" value="NZ_JAASQM010000001.1"/>
</dbReference>
<protein>
    <submittedName>
        <fullName evidence="3">Uncharacterized protein</fullName>
    </submittedName>
</protein>
<name>A0A4S1WSG3_9SPHN</name>
<feature type="transmembrane region" description="Helical" evidence="2">
    <location>
        <begin position="57"/>
        <end position="75"/>
    </location>
</feature>
<gene>
    <name evidence="3" type="ORF">E5A74_00225</name>
</gene>
<evidence type="ECO:0000313" key="3">
    <source>
        <dbReference type="EMBL" id="TGX45645.1"/>
    </source>
</evidence>
<organism evidence="3 4">
    <name type="scientific">Sphingomonas naasensis</name>
    <dbReference type="NCBI Taxonomy" id="1344951"/>
    <lineage>
        <taxon>Bacteria</taxon>
        <taxon>Pseudomonadati</taxon>
        <taxon>Pseudomonadota</taxon>
        <taxon>Alphaproteobacteria</taxon>
        <taxon>Sphingomonadales</taxon>
        <taxon>Sphingomonadaceae</taxon>
        <taxon>Sphingomonas</taxon>
    </lineage>
</organism>
<feature type="region of interest" description="Disordered" evidence="1">
    <location>
        <begin position="1"/>
        <end position="23"/>
    </location>
</feature>
<evidence type="ECO:0000313" key="4">
    <source>
        <dbReference type="Proteomes" id="UP000309848"/>
    </source>
</evidence>
<dbReference type="EMBL" id="SRXU01000001">
    <property type="protein sequence ID" value="TGX45645.1"/>
    <property type="molecule type" value="Genomic_DNA"/>
</dbReference>
<dbReference type="Proteomes" id="UP000309848">
    <property type="component" value="Unassembled WGS sequence"/>
</dbReference>
<accession>A0A4S1WSG3</accession>
<keyword evidence="2" id="KW-0812">Transmembrane</keyword>
<reference evidence="3 4" key="1">
    <citation type="submission" date="2019-04" db="EMBL/GenBank/DDBJ databases">
        <title>Sphingomonas psychrotolerans sp. nov., isolated from soil in the Tianshan Mountains, Xinjiang, China.</title>
        <authorList>
            <person name="Luo Y."/>
            <person name="Sheng H."/>
        </authorList>
    </citation>
    <scope>NUCLEOTIDE SEQUENCE [LARGE SCALE GENOMIC DNA]</scope>
    <source>
        <strain evidence="3 4">KIS18-15</strain>
    </source>
</reference>
<keyword evidence="2" id="KW-1133">Transmembrane helix</keyword>
<evidence type="ECO:0000256" key="1">
    <source>
        <dbReference type="SAM" id="MobiDB-lite"/>
    </source>
</evidence>
<sequence>MSNRRNRTGDRPRKGPGKAPDDRLRWARPLGFLLLAFVIFFCVRLAFIAQFPTVMDWIWSAGMAIAATMAEEWGARRRRRTA</sequence>
<dbReference type="AlphaFoldDB" id="A0A4S1WSG3"/>
<feature type="transmembrane region" description="Helical" evidence="2">
    <location>
        <begin position="30"/>
        <end position="51"/>
    </location>
</feature>
<proteinExistence type="predicted"/>
<keyword evidence="4" id="KW-1185">Reference proteome</keyword>
<feature type="compositionally biased region" description="Basic and acidic residues" evidence="1">
    <location>
        <begin position="7"/>
        <end position="23"/>
    </location>
</feature>